<accession>A0A3N4HV64</accession>
<feature type="region of interest" description="Disordered" evidence="15">
    <location>
        <begin position="1"/>
        <end position="20"/>
    </location>
</feature>
<dbReference type="InterPro" id="IPR024711">
    <property type="entry name" value="Catalase_clade1/3"/>
</dbReference>
<dbReference type="PANTHER" id="PTHR11465:SF9">
    <property type="entry name" value="CATALASE"/>
    <property type="match status" value="1"/>
</dbReference>
<dbReference type="Pfam" id="PF00199">
    <property type="entry name" value="Catalase"/>
    <property type="match status" value="1"/>
</dbReference>
<evidence type="ECO:0000256" key="11">
    <source>
        <dbReference type="PIRSR" id="PIRSR038928-1"/>
    </source>
</evidence>
<dbReference type="InterPro" id="IPR018028">
    <property type="entry name" value="Catalase"/>
</dbReference>
<feature type="active site" evidence="11">
    <location>
        <position position="137"/>
    </location>
</feature>
<evidence type="ECO:0000256" key="7">
    <source>
        <dbReference type="ARBA" id="ARBA00023002"/>
    </source>
</evidence>
<evidence type="ECO:0000256" key="1">
    <source>
        <dbReference type="ARBA" id="ARBA00004913"/>
    </source>
</evidence>
<reference evidence="17 18" key="1">
    <citation type="journal article" date="2018" name="Nat. Ecol. Evol.">
        <title>Pezizomycetes genomes reveal the molecular basis of ectomycorrhizal truffle lifestyle.</title>
        <authorList>
            <person name="Murat C."/>
            <person name="Payen T."/>
            <person name="Noel B."/>
            <person name="Kuo A."/>
            <person name="Morin E."/>
            <person name="Chen J."/>
            <person name="Kohler A."/>
            <person name="Krizsan K."/>
            <person name="Balestrini R."/>
            <person name="Da Silva C."/>
            <person name="Montanini B."/>
            <person name="Hainaut M."/>
            <person name="Levati E."/>
            <person name="Barry K.W."/>
            <person name="Belfiori B."/>
            <person name="Cichocki N."/>
            <person name="Clum A."/>
            <person name="Dockter R.B."/>
            <person name="Fauchery L."/>
            <person name="Guy J."/>
            <person name="Iotti M."/>
            <person name="Le Tacon F."/>
            <person name="Lindquist E.A."/>
            <person name="Lipzen A."/>
            <person name="Malagnac F."/>
            <person name="Mello A."/>
            <person name="Molinier V."/>
            <person name="Miyauchi S."/>
            <person name="Poulain J."/>
            <person name="Riccioni C."/>
            <person name="Rubini A."/>
            <person name="Sitrit Y."/>
            <person name="Splivallo R."/>
            <person name="Traeger S."/>
            <person name="Wang M."/>
            <person name="Zifcakova L."/>
            <person name="Wipf D."/>
            <person name="Zambonelli A."/>
            <person name="Paolocci F."/>
            <person name="Nowrousian M."/>
            <person name="Ottonello S."/>
            <person name="Baldrian P."/>
            <person name="Spatafora J.W."/>
            <person name="Henrissat B."/>
            <person name="Nagy L.G."/>
            <person name="Aury J.M."/>
            <person name="Wincker P."/>
            <person name="Grigoriev I.V."/>
            <person name="Bonfante P."/>
            <person name="Martin F.M."/>
        </authorList>
    </citation>
    <scope>NUCLEOTIDE SEQUENCE [LARGE SCALE GENOMIC DNA]</scope>
    <source>
        <strain evidence="17 18">RN42</strain>
    </source>
</reference>
<name>A0A3N4HV64_ASCIM</name>
<dbReference type="GO" id="GO:0004096">
    <property type="term" value="F:catalase activity"/>
    <property type="evidence" value="ECO:0007669"/>
    <property type="project" value="UniProtKB-EC"/>
</dbReference>
<comment type="catalytic activity">
    <reaction evidence="13">
        <text>2 H2O2 = O2 + 2 H2O</text>
        <dbReference type="Rhea" id="RHEA:20309"/>
        <dbReference type="ChEBI" id="CHEBI:15377"/>
        <dbReference type="ChEBI" id="CHEBI:15379"/>
        <dbReference type="ChEBI" id="CHEBI:16240"/>
        <dbReference type="EC" id="1.11.1.6"/>
    </reaction>
</comment>
<dbReference type="InterPro" id="IPR024708">
    <property type="entry name" value="Catalase_AS"/>
</dbReference>
<dbReference type="GO" id="GO:0042542">
    <property type="term" value="P:response to hydrogen peroxide"/>
    <property type="evidence" value="ECO:0007669"/>
    <property type="project" value="TreeGrafter"/>
</dbReference>
<evidence type="ECO:0000259" key="16">
    <source>
        <dbReference type="SMART" id="SM01060"/>
    </source>
</evidence>
<evidence type="ECO:0000256" key="5">
    <source>
        <dbReference type="ARBA" id="ARBA00022617"/>
    </source>
</evidence>
<comment type="similarity">
    <text evidence="2 13">Belongs to the catalase family.</text>
</comment>
<dbReference type="InterPro" id="IPR010582">
    <property type="entry name" value="Catalase_immune_responsive"/>
</dbReference>
<dbReference type="InterPro" id="IPR011614">
    <property type="entry name" value="Catalase_core"/>
</dbReference>
<dbReference type="CDD" id="cd08157">
    <property type="entry name" value="catalase_fungal"/>
    <property type="match status" value="1"/>
</dbReference>
<evidence type="ECO:0000256" key="14">
    <source>
        <dbReference type="RuleBase" id="RU004142"/>
    </source>
</evidence>
<dbReference type="PROSITE" id="PS51402">
    <property type="entry name" value="CATALASE_3"/>
    <property type="match status" value="1"/>
</dbReference>
<dbReference type="GO" id="GO:0009820">
    <property type="term" value="P:alkaloid metabolic process"/>
    <property type="evidence" value="ECO:0007669"/>
    <property type="project" value="UniProtKB-KW"/>
</dbReference>
<dbReference type="InterPro" id="IPR020835">
    <property type="entry name" value="Catalase_sf"/>
</dbReference>
<dbReference type="GO" id="GO:0005739">
    <property type="term" value="C:mitochondrion"/>
    <property type="evidence" value="ECO:0007669"/>
    <property type="project" value="TreeGrafter"/>
</dbReference>
<dbReference type="PIRSF" id="PIRSF038928">
    <property type="entry name" value="Catalase_clade1-3"/>
    <property type="match status" value="1"/>
</dbReference>
<dbReference type="SMART" id="SM01060">
    <property type="entry name" value="Catalase"/>
    <property type="match status" value="1"/>
</dbReference>
<evidence type="ECO:0000313" key="17">
    <source>
        <dbReference type="EMBL" id="RPA77753.1"/>
    </source>
</evidence>
<dbReference type="PANTHER" id="PTHR11465">
    <property type="entry name" value="CATALASE"/>
    <property type="match status" value="1"/>
</dbReference>
<evidence type="ECO:0000313" key="18">
    <source>
        <dbReference type="Proteomes" id="UP000275078"/>
    </source>
</evidence>
<dbReference type="PROSITE" id="PS00437">
    <property type="entry name" value="CATALASE_1"/>
    <property type="match status" value="1"/>
</dbReference>
<evidence type="ECO:0000256" key="4">
    <source>
        <dbReference type="ARBA" id="ARBA00022589"/>
    </source>
</evidence>
<dbReference type="EC" id="1.11.1.6" evidence="13"/>
<keyword evidence="5 12" id="KW-0349">Heme</keyword>
<keyword evidence="3 13" id="KW-0575">Peroxidase</keyword>
<keyword evidence="7 13" id="KW-0560">Oxidoreductase</keyword>
<dbReference type="OrthoDB" id="6880011at2759"/>
<evidence type="ECO:0000256" key="13">
    <source>
        <dbReference type="RuleBase" id="RU000498"/>
    </source>
</evidence>
<dbReference type="Pfam" id="PF06628">
    <property type="entry name" value="Catalase-rel"/>
    <property type="match status" value="1"/>
</dbReference>
<protein>
    <recommendedName>
        <fullName evidence="13">Catalase</fullName>
        <ecNumber evidence="13">1.11.1.6</ecNumber>
    </recommendedName>
</protein>
<feature type="domain" description="Catalase core" evidence="16">
    <location>
        <begin position="17"/>
        <end position="402"/>
    </location>
</feature>
<proteinExistence type="inferred from homology"/>
<evidence type="ECO:0000256" key="8">
    <source>
        <dbReference type="ARBA" id="ARBA00023004"/>
    </source>
</evidence>
<feature type="active site" evidence="11">
    <location>
        <position position="64"/>
    </location>
</feature>
<dbReference type="GO" id="GO:0046872">
    <property type="term" value="F:metal ion binding"/>
    <property type="evidence" value="ECO:0007669"/>
    <property type="project" value="UniProtKB-KW"/>
</dbReference>
<dbReference type="GO" id="GO:0020037">
    <property type="term" value="F:heme binding"/>
    <property type="evidence" value="ECO:0007669"/>
    <property type="project" value="InterPro"/>
</dbReference>
<organism evidence="17 18">
    <name type="scientific">Ascobolus immersus RN42</name>
    <dbReference type="NCBI Taxonomy" id="1160509"/>
    <lineage>
        <taxon>Eukaryota</taxon>
        <taxon>Fungi</taxon>
        <taxon>Dikarya</taxon>
        <taxon>Ascomycota</taxon>
        <taxon>Pezizomycotina</taxon>
        <taxon>Pezizomycetes</taxon>
        <taxon>Pezizales</taxon>
        <taxon>Ascobolaceae</taxon>
        <taxon>Ascobolus</taxon>
    </lineage>
</organism>
<evidence type="ECO:0000256" key="2">
    <source>
        <dbReference type="ARBA" id="ARBA00005329"/>
    </source>
</evidence>
<dbReference type="GO" id="GO:0005777">
    <property type="term" value="C:peroxisome"/>
    <property type="evidence" value="ECO:0007669"/>
    <property type="project" value="TreeGrafter"/>
</dbReference>
<evidence type="ECO:0000256" key="12">
    <source>
        <dbReference type="PIRSR" id="PIRSR038928-2"/>
    </source>
</evidence>
<dbReference type="FunFam" id="2.40.180.10:FF:000001">
    <property type="entry name" value="Catalase"/>
    <property type="match status" value="1"/>
</dbReference>
<dbReference type="SUPFAM" id="SSF56634">
    <property type="entry name" value="Heme-dependent catalase-like"/>
    <property type="match status" value="1"/>
</dbReference>
<comment type="pathway">
    <text evidence="1">Alkaloid biosynthesis.</text>
</comment>
<dbReference type="Proteomes" id="UP000275078">
    <property type="component" value="Unassembled WGS sequence"/>
</dbReference>
<comment type="function">
    <text evidence="10 14">Catalyzes the degradation of hydrogen peroxide (H(2)O(2)) generated by peroxisomal oxidases to water and oxygen, thereby protecting cells from the toxic effects of hydrogen peroxide.</text>
</comment>
<gene>
    <name evidence="17" type="ORF">BJ508DRAFT_416907</name>
</gene>
<dbReference type="STRING" id="1160509.A0A3N4HV64"/>
<keyword evidence="6 12" id="KW-0479">Metal-binding</keyword>
<dbReference type="PRINTS" id="PR00067">
    <property type="entry name" value="CATALASE"/>
</dbReference>
<keyword evidence="9 13" id="KW-0376">Hydrogen peroxide</keyword>
<evidence type="ECO:0000256" key="9">
    <source>
        <dbReference type="ARBA" id="ARBA00023324"/>
    </source>
</evidence>
<dbReference type="PROSITE" id="PS00438">
    <property type="entry name" value="CATALASE_2"/>
    <property type="match status" value="1"/>
</dbReference>
<evidence type="ECO:0000256" key="10">
    <source>
        <dbReference type="ARBA" id="ARBA00044729"/>
    </source>
</evidence>
<evidence type="ECO:0000256" key="15">
    <source>
        <dbReference type="SAM" id="MobiDB-lite"/>
    </source>
</evidence>
<sequence>MAPPKKEGTPSRPPVYTTSNGCPVFDPHASQRVGQNGPLLLQDFHLVDLLAHFDRERIPERVVHAKGAGAYGEFEVTDDISDLTCADFLSEVGKKTKVLVRFSTVGGEKGSPDSARDPRGFAIKFYTEEGNLDWVFNNTPIFFLRDPSKFPIFIHTQKRNPQTNLKDATMFWDYLSNNQEAIHQVMHLFSDRGTPYSYRHMNGYSGHTYKFVKADGSFVYVQIHLKTDQGNKTFNNEQAQELCATNPDHHTQDLFESIEKGAYPSWTVYVQTMTQEQAEKFNYSVFDLTKVWPQKEFPLRRFGKMTLNKNPENYFAEIEQAAFSPSHIVPGWEPSADPVLQSRLFSYPDTHRHRLGVNYQSIPANCPLKAHNPFQRDGAMAGLHKNNYGAEPNYTSSFAPLTYKKTATSPQHEQWVGKATTFSWKVTENDYAQAEGLWNVLGKTKGQQENFVHNVAVHLRDAVPEVQERTFQMFERVNRDLGKRLRTETAKAANLQPKL</sequence>
<keyword evidence="4" id="KW-0017">Alkaloid metabolism</keyword>
<dbReference type="EMBL" id="ML119721">
    <property type="protein sequence ID" value="RPA77753.1"/>
    <property type="molecule type" value="Genomic_DNA"/>
</dbReference>
<keyword evidence="8 12" id="KW-0408">Iron</keyword>
<dbReference type="Gene3D" id="2.40.180.10">
    <property type="entry name" value="Catalase core domain"/>
    <property type="match status" value="1"/>
</dbReference>
<dbReference type="AlphaFoldDB" id="A0A3N4HV64"/>
<comment type="cofactor">
    <cofactor evidence="12">
        <name>heme</name>
        <dbReference type="ChEBI" id="CHEBI:30413"/>
    </cofactor>
</comment>
<evidence type="ECO:0000256" key="6">
    <source>
        <dbReference type="ARBA" id="ARBA00022723"/>
    </source>
</evidence>
<feature type="binding site" description="axial binding residue" evidence="12">
    <location>
        <position position="347"/>
    </location>
    <ligand>
        <name>heme</name>
        <dbReference type="ChEBI" id="CHEBI:30413"/>
    </ligand>
    <ligandPart>
        <name>Fe</name>
        <dbReference type="ChEBI" id="CHEBI:18248"/>
    </ligandPart>
</feature>
<dbReference type="GO" id="GO:0042744">
    <property type="term" value="P:hydrogen peroxide catabolic process"/>
    <property type="evidence" value="ECO:0007669"/>
    <property type="project" value="UniProtKB-KW"/>
</dbReference>
<keyword evidence="18" id="KW-1185">Reference proteome</keyword>
<dbReference type="InterPro" id="IPR002226">
    <property type="entry name" value="Catalase_haem_BS"/>
</dbReference>
<evidence type="ECO:0000256" key="3">
    <source>
        <dbReference type="ARBA" id="ARBA00022559"/>
    </source>
</evidence>